<dbReference type="EMBL" id="MVBK01000043">
    <property type="protein sequence ID" value="OOG24902.1"/>
    <property type="molecule type" value="Genomic_DNA"/>
</dbReference>
<evidence type="ECO:0000313" key="4">
    <source>
        <dbReference type="Proteomes" id="UP000189462"/>
    </source>
</evidence>
<dbReference type="OrthoDB" id="9803238at2"/>
<dbReference type="STRING" id="108003.B1C78_07800"/>
<dbReference type="Proteomes" id="UP000189462">
    <property type="component" value="Unassembled WGS sequence"/>
</dbReference>
<organism evidence="3 4">
    <name type="scientific">Thioalkalivibrio denitrificans</name>
    <dbReference type="NCBI Taxonomy" id="108003"/>
    <lineage>
        <taxon>Bacteria</taxon>
        <taxon>Pseudomonadati</taxon>
        <taxon>Pseudomonadota</taxon>
        <taxon>Gammaproteobacteria</taxon>
        <taxon>Chromatiales</taxon>
        <taxon>Ectothiorhodospiraceae</taxon>
        <taxon>Thioalkalivibrio</taxon>
    </lineage>
</organism>
<dbReference type="Gene3D" id="3.40.50.2000">
    <property type="entry name" value="Glycogen Phosphorylase B"/>
    <property type="match status" value="2"/>
</dbReference>
<evidence type="ECO:0000259" key="2">
    <source>
        <dbReference type="Pfam" id="PF02350"/>
    </source>
</evidence>
<protein>
    <submittedName>
        <fullName evidence="3">UDP-N-acetylglucosamine 2-epimerase (Non-hydrolyzing)</fullName>
    </submittedName>
</protein>
<dbReference type="CDD" id="cd03786">
    <property type="entry name" value="GTB_UDP-GlcNAc_2-Epimerase"/>
    <property type="match status" value="1"/>
</dbReference>
<dbReference type="InterPro" id="IPR003331">
    <property type="entry name" value="UDP_GlcNAc_Epimerase_2_dom"/>
</dbReference>
<dbReference type="GO" id="GO:0016853">
    <property type="term" value="F:isomerase activity"/>
    <property type="evidence" value="ECO:0007669"/>
    <property type="project" value="UniProtKB-KW"/>
</dbReference>
<feature type="domain" description="UDP-N-acetylglucosamine 2-epimerase" evidence="2">
    <location>
        <begin position="30"/>
        <end position="370"/>
    </location>
</feature>
<evidence type="ECO:0000313" key="3">
    <source>
        <dbReference type="EMBL" id="OOG24902.1"/>
    </source>
</evidence>
<name>A0A1V3NJ80_9GAMM</name>
<dbReference type="Pfam" id="PF02350">
    <property type="entry name" value="Epimerase_2"/>
    <property type="match status" value="1"/>
</dbReference>
<comment type="similarity">
    <text evidence="1">Belongs to the UDP-N-acetylglucosamine 2-epimerase family.</text>
</comment>
<gene>
    <name evidence="3" type="ORF">B1C78_07800</name>
</gene>
<reference evidence="3 4" key="1">
    <citation type="submission" date="2017-02" db="EMBL/GenBank/DDBJ databases">
        <title>Genomic diversity within the haloalkaliphilic genus Thioalkalivibrio.</title>
        <authorList>
            <person name="Ahn A.-C."/>
            <person name="Meier-Kolthoff J."/>
            <person name="Overmars L."/>
            <person name="Richter M."/>
            <person name="Woyke T."/>
            <person name="Sorokin D.Y."/>
            <person name="Muyzer G."/>
        </authorList>
    </citation>
    <scope>NUCLEOTIDE SEQUENCE [LARGE SCALE GENOMIC DNA]</scope>
    <source>
        <strain evidence="3 4">ALJD</strain>
    </source>
</reference>
<dbReference type="NCBIfam" id="TIGR00236">
    <property type="entry name" value="wecB"/>
    <property type="match status" value="1"/>
</dbReference>
<proteinExistence type="inferred from homology"/>
<keyword evidence="1" id="KW-0413">Isomerase</keyword>
<dbReference type="PANTHER" id="PTHR43174:SF1">
    <property type="entry name" value="UDP-N-ACETYLGLUCOSAMINE 2-EPIMERASE"/>
    <property type="match status" value="1"/>
</dbReference>
<dbReference type="AlphaFoldDB" id="A0A1V3NJ80"/>
<evidence type="ECO:0000256" key="1">
    <source>
        <dbReference type="RuleBase" id="RU003513"/>
    </source>
</evidence>
<comment type="caution">
    <text evidence="3">The sequence shown here is derived from an EMBL/GenBank/DDBJ whole genome shotgun (WGS) entry which is preliminary data.</text>
</comment>
<dbReference type="SUPFAM" id="SSF53756">
    <property type="entry name" value="UDP-Glycosyltransferase/glycogen phosphorylase"/>
    <property type="match status" value="1"/>
</dbReference>
<keyword evidence="4" id="KW-1185">Reference proteome</keyword>
<dbReference type="RefSeq" id="WP_077278589.1">
    <property type="nucleotide sequence ID" value="NZ_MVBK01000043.1"/>
</dbReference>
<sequence length="378" mass="41588">MTGSRPRKVLCVVGARPNFMKIAPVMRALSAQGIDASLVHTGQHYDAGMNERFFEDLRIPHPEMNLEVGSSSHAVQTAEVMRRFEPVLDEFRPATILVVGDVNSTIACALVAAKKGVGVIHVEAGLRSFDRSMPEEINRVLTDQISDLLFTTERHALENLVREGISADRVHFVGNVMIDTLLDNLDRALPWREFLKASGVDTHMFEADSGFGAVTLHRPSNVDTPHTLAALVETLNEISQDLPLVFPVHPRTSSRLEAFDLVKKLDRSRIALIPPAGYLEMLGLMRDARVVLTDSGGMQEETTALGVPCITLRENTERPITISEGTNVLVGNDPQKILNAFRDVMSTGGKRGRIPEYWDGKAAERIAAVIGKWLADRG</sequence>
<accession>A0A1V3NJ80</accession>
<dbReference type="InterPro" id="IPR029767">
    <property type="entry name" value="WecB-like"/>
</dbReference>
<dbReference type="PANTHER" id="PTHR43174">
    <property type="entry name" value="UDP-N-ACETYLGLUCOSAMINE 2-EPIMERASE"/>
    <property type="match status" value="1"/>
</dbReference>